<proteinExistence type="predicted"/>
<gene>
    <name evidence="1" type="ORF">C5U48_02710</name>
</gene>
<dbReference type="RefSeq" id="WP_105294553.1">
    <property type="nucleotide sequence ID" value="NZ_PUEV01000012.1"/>
</dbReference>
<comment type="caution">
    <text evidence="1">The sequence shown here is derived from an EMBL/GenBank/DDBJ whole genome shotgun (WGS) entry which is preliminary data.</text>
</comment>
<reference evidence="1 2" key="1">
    <citation type="submission" date="2018-02" db="EMBL/GenBank/DDBJ databases">
        <title>Draft genome sequence of Mycobacterium virginiense isolated from mud of a swine farm in Japan.</title>
        <authorList>
            <person name="Ohya K."/>
        </authorList>
    </citation>
    <scope>NUCLEOTIDE SEQUENCE [LARGE SCALE GENOMIC DNA]</scope>
    <source>
        <strain evidence="1 2">GF75</strain>
    </source>
</reference>
<evidence type="ECO:0000313" key="2">
    <source>
        <dbReference type="Proteomes" id="UP000237911"/>
    </source>
</evidence>
<protein>
    <submittedName>
        <fullName evidence="1">Uncharacterized protein</fullName>
    </submittedName>
</protein>
<organism evidence="1 2">
    <name type="scientific">Mycolicibacter virginiensis</name>
    <dbReference type="NCBI Taxonomy" id="1795032"/>
    <lineage>
        <taxon>Bacteria</taxon>
        <taxon>Bacillati</taxon>
        <taxon>Actinomycetota</taxon>
        <taxon>Actinomycetes</taxon>
        <taxon>Mycobacteriales</taxon>
        <taxon>Mycobacteriaceae</taxon>
        <taxon>Mycolicibacter</taxon>
    </lineage>
</organism>
<dbReference type="EMBL" id="PUEV01000012">
    <property type="protein sequence ID" value="PQM53737.1"/>
    <property type="molecule type" value="Genomic_DNA"/>
</dbReference>
<dbReference type="Proteomes" id="UP000237911">
    <property type="component" value="Unassembled WGS sequence"/>
</dbReference>
<dbReference type="AlphaFoldDB" id="A0A9X7P051"/>
<keyword evidence="2" id="KW-1185">Reference proteome</keyword>
<accession>A0A9X7P051</accession>
<sequence>MTEQHVKITDPAAFPGKIQKIKAAAAALRDLREDVELILTSTDPEKPGVIYATSRATTTGKPAPIYDPALEALTLWVEKMQATIAAACDSADNCADTAYDQFMAIMDVDEVASAEIKQL</sequence>
<evidence type="ECO:0000313" key="1">
    <source>
        <dbReference type="EMBL" id="PQM53737.1"/>
    </source>
</evidence>
<name>A0A9X7P051_9MYCO</name>